<name>A0A512M2M8_9BACT</name>
<keyword evidence="4 8" id="KW-1003">Cell membrane</keyword>
<comment type="function">
    <text evidence="8">Mediates influx of magnesium ions.</text>
</comment>
<dbReference type="FunFam" id="1.20.58.340:FF:000012">
    <property type="entry name" value="Magnesium transport protein CorA"/>
    <property type="match status" value="1"/>
</dbReference>
<dbReference type="InterPro" id="IPR045861">
    <property type="entry name" value="CorA_cytoplasmic_dom"/>
</dbReference>
<gene>
    <name evidence="10" type="primary">corA_2</name>
    <name evidence="8" type="synonym">corA</name>
    <name evidence="10" type="ORF">BGE01nite_02880</name>
</gene>
<dbReference type="InterPro" id="IPR004488">
    <property type="entry name" value="Mg/Co-transport_prot_CorA"/>
</dbReference>
<evidence type="ECO:0000313" key="11">
    <source>
        <dbReference type="Proteomes" id="UP000321577"/>
    </source>
</evidence>
<comment type="subcellular location">
    <subcellularLocation>
        <location evidence="1">Cell membrane</location>
        <topology evidence="1">Multi-pass membrane protein</topology>
    </subcellularLocation>
    <subcellularLocation>
        <location evidence="8">Membrane</location>
        <topology evidence="8">Multi-pass membrane protein</topology>
    </subcellularLocation>
</comment>
<dbReference type="Pfam" id="PF01544">
    <property type="entry name" value="CorA"/>
    <property type="match status" value="1"/>
</dbReference>
<keyword evidence="11" id="KW-1185">Reference proteome</keyword>
<dbReference type="Gene3D" id="1.20.58.340">
    <property type="entry name" value="Magnesium transport protein CorA, transmembrane region"/>
    <property type="match status" value="2"/>
</dbReference>
<feature type="compositionally biased region" description="Basic residues" evidence="9">
    <location>
        <begin position="7"/>
        <end position="21"/>
    </location>
</feature>
<dbReference type="AlphaFoldDB" id="A0A512M2M8"/>
<dbReference type="PANTHER" id="PTHR46494">
    <property type="entry name" value="CORA FAMILY METAL ION TRANSPORTER (EUROFUNG)"/>
    <property type="match status" value="1"/>
</dbReference>
<dbReference type="RefSeq" id="WP_218032869.1">
    <property type="nucleotide sequence ID" value="NZ_BKAG01000001.1"/>
</dbReference>
<evidence type="ECO:0000256" key="5">
    <source>
        <dbReference type="ARBA" id="ARBA00022692"/>
    </source>
</evidence>
<feature type="transmembrane region" description="Helical" evidence="8">
    <location>
        <begin position="315"/>
        <end position="335"/>
    </location>
</feature>
<feature type="transmembrane region" description="Helical" evidence="8">
    <location>
        <begin position="355"/>
        <end position="372"/>
    </location>
</feature>
<dbReference type="NCBIfam" id="TIGR00383">
    <property type="entry name" value="corA"/>
    <property type="match status" value="1"/>
</dbReference>
<dbReference type="PANTHER" id="PTHR46494:SF1">
    <property type="entry name" value="CORA FAMILY METAL ION TRANSPORTER (EUROFUNG)"/>
    <property type="match status" value="1"/>
</dbReference>
<dbReference type="EMBL" id="BKAG01000001">
    <property type="protein sequence ID" value="GEP40997.1"/>
    <property type="molecule type" value="Genomic_DNA"/>
</dbReference>
<comment type="similarity">
    <text evidence="2 8">Belongs to the CorA metal ion transporter (MIT) (TC 1.A.35) family.</text>
</comment>
<evidence type="ECO:0000313" key="10">
    <source>
        <dbReference type="EMBL" id="GEP40997.1"/>
    </source>
</evidence>
<keyword evidence="6 8" id="KW-1133">Transmembrane helix</keyword>
<keyword evidence="8" id="KW-0406">Ion transport</keyword>
<evidence type="ECO:0000256" key="3">
    <source>
        <dbReference type="ARBA" id="ARBA00022448"/>
    </source>
</evidence>
<dbReference type="GO" id="GO:0000287">
    <property type="term" value="F:magnesium ion binding"/>
    <property type="evidence" value="ECO:0007669"/>
    <property type="project" value="TreeGrafter"/>
</dbReference>
<evidence type="ECO:0000256" key="1">
    <source>
        <dbReference type="ARBA" id="ARBA00004651"/>
    </source>
</evidence>
<proteinExistence type="inferred from homology"/>
<comment type="caution">
    <text evidence="10">The sequence shown here is derived from an EMBL/GenBank/DDBJ whole genome shotgun (WGS) entry which is preliminary data.</text>
</comment>
<dbReference type="CDD" id="cd12828">
    <property type="entry name" value="TmCorA-like_1"/>
    <property type="match status" value="1"/>
</dbReference>
<keyword evidence="5 8" id="KW-0812">Transmembrane</keyword>
<dbReference type="Proteomes" id="UP000321577">
    <property type="component" value="Unassembled WGS sequence"/>
</dbReference>
<protein>
    <recommendedName>
        <fullName evidence="8">Magnesium transport protein CorA</fullName>
    </recommendedName>
</protein>
<dbReference type="InterPro" id="IPR002523">
    <property type="entry name" value="MgTranspt_CorA/ZnTranspt_ZntB"/>
</dbReference>
<evidence type="ECO:0000256" key="8">
    <source>
        <dbReference type="RuleBase" id="RU362010"/>
    </source>
</evidence>
<dbReference type="SUPFAM" id="SSF144083">
    <property type="entry name" value="Magnesium transport protein CorA, transmembrane region"/>
    <property type="match status" value="1"/>
</dbReference>
<dbReference type="GO" id="GO:0015087">
    <property type="term" value="F:cobalt ion transmembrane transporter activity"/>
    <property type="evidence" value="ECO:0007669"/>
    <property type="project" value="UniProtKB-UniRule"/>
</dbReference>
<dbReference type="GO" id="GO:0005886">
    <property type="term" value="C:plasma membrane"/>
    <property type="evidence" value="ECO:0007669"/>
    <property type="project" value="UniProtKB-SubCell"/>
</dbReference>
<organism evidence="10 11">
    <name type="scientific">Brevifollis gellanilyticus</name>
    <dbReference type="NCBI Taxonomy" id="748831"/>
    <lineage>
        <taxon>Bacteria</taxon>
        <taxon>Pseudomonadati</taxon>
        <taxon>Verrucomicrobiota</taxon>
        <taxon>Verrucomicrobiia</taxon>
        <taxon>Verrucomicrobiales</taxon>
        <taxon>Verrucomicrobiaceae</taxon>
    </lineage>
</organism>
<dbReference type="SUPFAM" id="SSF143865">
    <property type="entry name" value="CorA soluble domain-like"/>
    <property type="match status" value="1"/>
</dbReference>
<dbReference type="Gene3D" id="3.30.460.20">
    <property type="entry name" value="CorA soluble domain-like"/>
    <property type="match status" value="1"/>
</dbReference>
<dbReference type="InterPro" id="IPR045863">
    <property type="entry name" value="CorA_TM1_TM2"/>
</dbReference>
<evidence type="ECO:0000256" key="4">
    <source>
        <dbReference type="ARBA" id="ARBA00022475"/>
    </source>
</evidence>
<keyword evidence="7 8" id="KW-0472">Membrane</keyword>
<sequence length="378" mass="43861">MFGSSSRGKKKFGMPRLHHPQPGKASGIELDQLQQMPSGPQRVVLTCIDYGPSQVQAVDVLDVDDFLSCHRPEWATVRWINVDGLTDMRIIHALAKKYDLHPLAIEDLVHPGTRPKIESYPGMQDMPSRLFILARMIFLVEKQLHCEQVCFFLGQHTLLTFQETHGDVWDAVRTRILRDGSRLRTNDVSFLLYALIDAVVDQCFPVMEHYSERLEDIETEVLDRPTPAVIRRIHQVKHELLLLRREFWPMREMVHALQRVDHANFSTTASLFLRDVYDHSVQVIDLMETYREVAIGLTETYMNAMSHRMNEVMKVLTIIATIFMPLSFLAGVFGMNFEHMPEVKASWAYPWCYPIGFWTLCLGIVTGMFIWFRRKAWL</sequence>
<dbReference type="GO" id="GO:0050897">
    <property type="term" value="F:cobalt ion binding"/>
    <property type="evidence" value="ECO:0007669"/>
    <property type="project" value="TreeGrafter"/>
</dbReference>
<keyword evidence="3 8" id="KW-0813">Transport</keyword>
<evidence type="ECO:0000256" key="6">
    <source>
        <dbReference type="ARBA" id="ARBA00022989"/>
    </source>
</evidence>
<evidence type="ECO:0000256" key="9">
    <source>
        <dbReference type="SAM" id="MobiDB-lite"/>
    </source>
</evidence>
<accession>A0A512M2M8</accession>
<feature type="region of interest" description="Disordered" evidence="9">
    <location>
        <begin position="1"/>
        <end position="25"/>
    </location>
</feature>
<evidence type="ECO:0000256" key="2">
    <source>
        <dbReference type="ARBA" id="ARBA00009765"/>
    </source>
</evidence>
<reference evidence="10 11" key="1">
    <citation type="submission" date="2019-07" db="EMBL/GenBank/DDBJ databases">
        <title>Whole genome shotgun sequence of Brevifollis gellanilyticus NBRC 108608.</title>
        <authorList>
            <person name="Hosoyama A."/>
            <person name="Uohara A."/>
            <person name="Ohji S."/>
            <person name="Ichikawa N."/>
        </authorList>
    </citation>
    <scope>NUCLEOTIDE SEQUENCE [LARGE SCALE GENOMIC DNA]</scope>
    <source>
        <strain evidence="10 11">NBRC 108608</strain>
    </source>
</reference>
<keyword evidence="8" id="KW-0460">Magnesium</keyword>
<evidence type="ECO:0000256" key="7">
    <source>
        <dbReference type="ARBA" id="ARBA00023136"/>
    </source>
</evidence>
<dbReference type="GO" id="GO:0015095">
    <property type="term" value="F:magnesium ion transmembrane transporter activity"/>
    <property type="evidence" value="ECO:0007669"/>
    <property type="project" value="UniProtKB-UniRule"/>
</dbReference>